<organism evidence="3 4">
    <name type="scientific">Nocardioides panacisoli</name>
    <dbReference type="NCBI Taxonomy" id="627624"/>
    <lineage>
        <taxon>Bacteria</taxon>
        <taxon>Bacillati</taxon>
        <taxon>Actinomycetota</taxon>
        <taxon>Actinomycetes</taxon>
        <taxon>Propionibacteriales</taxon>
        <taxon>Nocardioidaceae</taxon>
        <taxon>Nocardioides</taxon>
    </lineage>
</organism>
<accession>A0ABP7IVW9</accession>
<feature type="transmembrane region" description="Helical" evidence="2">
    <location>
        <begin position="293"/>
        <end position="315"/>
    </location>
</feature>
<proteinExistence type="predicted"/>
<sequence>MQADGRTRVDRVRGVYRSGFETSEFQPGGSQERWSAHFSDGATADWVVPSWTEIGFWEQEVVVDGLLTQLGSYGHMGACDRGFEIRRIWEADGSSFRAGRPGSSGIAPRARAGATDAALHHEIRALVDQHGIDVILNPAAFQAALEDVLGDTSLPVGVLSVLTDAVRTRTAEQLLRVIDNGGDPEAAVRSVSFRFAQERGGGEPAICAWACAALGYGASRVDEPTMAKFSLGEPPAQWPPGGDARTMPPDRPTGPPGPPGGRAEVTVTRPAEDSPPGEERRTPPPERPRWPRAVVALVAALVALALVAGGITWWLRAADDDPPSSGGGTTTDDGAEDVDLSDVDAQFADLSATITAAVTECVDASTSTDPGSEIDCTLPGGTLTLSRYPTLTDLDAARKRLIDTRAGTLRDAERGHRYYSFDPARTGSSEPAEVYWDSAESLTSAHLVGARVAELESTYEATDPTVPASTAPDSPALIRMATEFALTECHKVHTYSPGEVEESECTLGSSTAYVAQLDSRQSFLLYRAKVTSYQREDRRYHGPTLVCYQLDDDPGCGSTAGEHRSGQIRGYVAGDGTRSESGVLYIDDPSRLAFLEIWGFEGRGQADPDALLGVAYPQY</sequence>
<evidence type="ECO:0000313" key="3">
    <source>
        <dbReference type="EMBL" id="GAA3828307.1"/>
    </source>
</evidence>
<comment type="caution">
    <text evidence="3">The sequence shown here is derived from an EMBL/GenBank/DDBJ whole genome shotgun (WGS) entry which is preliminary data.</text>
</comment>
<keyword evidence="2" id="KW-0812">Transmembrane</keyword>
<feature type="compositionally biased region" description="Pro residues" evidence="1">
    <location>
        <begin position="249"/>
        <end position="259"/>
    </location>
</feature>
<dbReference type="EMBL" id="BAABAH010000013">
    <property type="protein sequence ID" value="GAA3828307.1"/>
    <property type="molecule type" value="Genomic_DNA"/>
</dbReference>
<feature type="region of interest" description="Disordered" evidence="1">
    <location>
        <begin position="317"/>
        <end position="337"/>
    </location>
</feature>
<keyword evidence="4" id="KW-1185">Reference proteome</keyword>
<feature type="region of interest" description="Disordered" evidence="1">
    <location>
        <begin position="229"/>
        <end position="288"/>
    </location>
</feature>
<protein>
    <submittedName>
        <fullName evidence="3">Uncharacterized protein</fullName>
    </submittedName>
</protein>
<keyword evidence="2" id="KW-1133">Transmembrane helix</keyword>
<keyword evidence="2" id="KW-0472">Membrane</keyword>
<evidence type="ECO:0000256" key="2">
    <source>
        <dbReference type="SAM" id="Phobius"/>
    </source>
</evidence>
<feature type="compositionally biased region" description="Basic and acidic residues" evidence="1">
    <location>
        <begin position="277"/>
        <end position="288"/>
    </location>
</feature>
<name>A0ABP7IVW9_9ACTN</name>
<reference evidence="4" key="1">
    <citation type="journal article" date="2019" name="Int. J. Syst. Evol. Microbiol.">
        <title>The Global Catalogue of Microorganisms (GCM) 10K type strain sequencing project: providing services to taxonomists for standard genome sequencing and annotation.</title>
        <authorList>
            <consortium name="The Broad Institute Genomics Platform"/>
            <consortium name="The Broad Institute Genome Sequencing Center for Infectious Disease"/>
            <person name="Wu L."/>
            <person name="Ma J."/>
        </authorList>
    </citation>
    <scope>NUCLEOTIDE SEQUENCE [LARGE SCALE GENOMIC DNA]</scope>
    <source>
        <strain evidence="4">JCM 16953</strain>
    </source>
</reference>
<evidence type="ECO:0000313" key="4">
    <source>
        <dbReference type="Proteomes" id="UP001501821"/>
    </source>
</evidence>
<evidence type="ECO:0000256" key="1">
    <source>
        <dbReference type="SAM" id="MobiDB-lite"/>
    </source>
</evidence>
<gene>
    <name evidence="3" type="ORF">GCM10022242_32130</name>
</gene>
<dbReference type="Proteomes" id="UP001501821">
    <property type="component" value="Unassembled WGS sequence"/>
</dbReference>